<evidence type="ECO:0000256" key="1">
    <source>
        <dbReference type="SAM" id="Phobius"/>
    </source>
</evidence>
<dbReference type="InterPro" id="IPR014219">
    <property type="entry name" value="SpoIVB"/>
</dbReference>
<dbReference type="NCBIfam" id="TIGR02860">
    <property type="entry name" value="spore_IV_B"/>
    <property type="match status" value="1"/>
</dbReference>
<dbReference type="SMART" id="SM00228">
    <property type="entry name" value="PDZ"/>
    <property type="match status" value="1"/>
</dbReference>
<dbReference type="eggNOG" id="COG0265">
    <property type="taxonomic scope" value="Bacteria"/>
</dbReference>
<dbReference type="InterPro" id="IPR001478">
    <property type="entry name" value="PDZ"/>
</dbReference>
<reference evidence="3 4" key="1">
    <citation type="journal article" date="2009" name="PLoS ONE">
        <title>Genome analysis of the anaerobic thermohalophilic bacterium Halothermothrix orenii.</title>
        <authorList>
            <person name="Mavromatis K."/>
            <person name="Ivanova N."/>
            <person name="Anderson I."/>
            <person name="Lykidis A."/>
            <person name="Hooper S.D."/>
            <person name="Sun H."/>
            <person name="Kunin V."/>
            <person name="Lapidus A."/>
            <person name="Hugenholtz P."/>
            <person name="Patel B."/>
            <person name="Kyrpides N.C."/>
        </authorList>
    </citation>
    <scope>NUCLEOTIDE SEQUENCE [LARGE SCALE GENOMIC DNA]</scope>
    <source>
        <strain evidence="4">H 168 / OCM 544 / DSM 9562</strain>
    </source>
</reference>
<evidence type="ECO:0000313" key="4">
    <source>
        <dbReference type="Proteomes" id="UP000000719"/>
    </source>
</evidence>
<dbReference type="MEROPS" id="S55.001"/>
<keyword evidence="1" id="KW-1133">Transmembrane helix</keyword>
<keyword evidence="1" id="KW-0812">Transmembrane</keyword>
<dbReference type="HOGENOM" id="CLU_035713_0_0_9"/>
<keyword evidence="1" id="KW-0472">Membrane</keyword>
<proteinExistence type="predicted"/>
<keyword evidence="4" id="KW-1185">Reference proteome</keyword>
<accession>B8D2I8</accession>
<feature type="domain" description="Peptidase S55" evidence="2">
    <location>
        <begin position="198"/>
        <end position="434"/>
    </location>
</feature>
<gene>
    <name evidence="3" type="ordered locus">Hore_06580</name>
</gene>
<dbReference type="EMBL" id="CP001098">
    <property type="protein sequence ID" value="ACL69415.1"/>
    <property type="molecule type" value="Genomic_DNA"/>
</dbReference>
<evidence type="ECO:0000259" key="2">
    <source>
        <dbReference type="PROSITE" id="PS51494"/>
    </source>
</evidence>
<dbReference type="InterPro" id="IPR036034">
    <property type="entry name" value="PDZ_sf"/>
</dbReference>
<evidence type="ECO:0000313" key="3">
    <source>
        <dbReference type="EMBL" id="ACL69415.1"/>
    </source>
</evidence>
<dbReference type="PROSITE" id="PS51494">
    <property type="entry name" value="SPOIVB"/>
    <property type="match status" value="1"/>
</dbReference>
<dbReference type="InterPro" id="IPR008763">
    <property type="entry name" value="Peptidase_S55"/>
</dbReference>
<dbReference type="AlphaFoldDB" id="B8D2I8"/>
<dbReference type="SUPFAM" id="SSF50156">
    <property type="entry name" value="PDZ domain-like"/>
    <property type="match status" value="1"/>
</dbReference>
<feature type="transmembrane region" description="Helical" evidence="1">
    <location>
        <begin position="7"/>
        <end position="25"/>
    </location>
</feature>
<organism evidence="3 4">
    <name type="scientific">Halothermothrix orenii (strain H 168 / OCM 544 / DSM 9562)</name>
    <dbReference type="NCBI Taxonomy" id="373903"/>
    <lineage>
        <taxon>Bacteria</taxon>
        <taxon>Bacillati</taxon>
        <taxon>Bacillota</taxon>
        <taxon>Clostridia</taxon>
        <taxon>Halanaerobiales</taxon>
        <taxon>Halothermotrichaceae</taxon>
        <taxon>Halothermothrix</taxon>
    </lineage>
</organism>
<dbReference type="Pfam" id="PF13180">
    <property type="entry name" value="PDZ_2"/>
    <property type="match status" value="1"/>
</dbReference>
<name>B8D2I8_HALOH</name>
<dbReference type="Gene3D" id="2.30.42.10">
    <property type="match status" value="1"/>
</dbReference>
<dbReference type="Pfam" id="PF05580">
    <property type="entry name" value="Peptidase_S55"/>
    <property type="match status" value="1"/>
</dbReference>
<dbReference type="Proteomes" id="UP000000719">
    <property type="component" value="Chromosome"/>
</dbReference>
<dbReference type="STRING" id="373903.Hore_06580"/>
<protein>
    <submittedName>
        <fullName evidence="3">Peptidase S55 sporulation stage IV protein B</fullName>
    </submittedName>
</protein>
<dbReference type="KEGG" id="hor:Hore_06580"/>
<sequence>MKRKIGLGIFFGLILIISLFYFFSINTLPSSLSIIKGNESTFNINFPFSLHIQKSGRGIGLKINGQVLGQKEFRIKENQLQVKGDKVGSTSLNVRLFGIIPLRTINVNVLPDVKVYPGGQAIGVLLRSKGVMVVGKSFVEGKDGRKYYPAVQSGIEVGDTILKINGIEVYDKVKLASLIQKMAPGGKLTLEIKKKDGRIKKIPVNPVKNKQGKYMIGLYVDDGVAGVGTLTFFDPKSGEYGALGHVITETNSQVKIDIRQGKIIEARISGINTGKRGLPGEKLGTFFQTKQILGEIRKNTQYGIYGKLNRLPENPYFNEPIPVLPASQVQEGQAKIYTVIKGGKIEEFDVSIDRVYHQSHPGAKGMIIRITDPQLKKATGGIIQGMSGSPIVQNNKLVGAITHVFVNDPTRGYGVFAEWMVLQTGLYDKARAVQ</sequence>